<dbReference type="InterPro" id="IPR037522">
    <property type="entry name" value="HD_GYP_dom"/>
</dbReference>
<dbReference type="AlphaFoldDB" id="A0A941AQE1"/>
<dbReference type="InterPro" id="IPR003607">
    <property type="entry name" value="HD/PDEase_dom"/>
</dbReference>
<gene>
    <name evidence="2" type="ORF">J7W16_07985</name>
</gene>
<dbReference type="RefSeq" id="WP_210596777.1">
    <property type="nucleotide sequence ID" value="NZ_JAGKSQ010000003.1"/>
</dbReference>
<dbReference type="Proteomes" id="UP000678228">
    <property type="component" value="Unassembled WGS sequence"/>
</dbReference>
<evidence type="ECO:0000259" key="1">
    <source>
        <dbReference type="PROSITE" id="PS51832"/>
    </source>
</evidence>
<protein>
    <submittedName>
        <fullName evidence="2">HD domain-containing protein</fullName>
    </submittedName>
</protein>
<dbReference type="SUPFAM" id="SSF109604">
    <property type="entry name" value="HD-domain/PDEase-like"/>
    <property type="match status" value="1"/>
</dbReference>
<dbReference type="InterPro" id="IPR006675">
    <property type="entry name" value="HDIG_dom"/>
</dbReference>
<dbReference type="NCBIfam" id="TIGR00277">
    <property type="entry name" value="HDIG"/>
    <property type="match status" value="1"/>
</dbReference>
<proteinExistence type="predicted"/>
<comment type="caution">
    <text evidence="2">The sequence shown here is derived from an EMBL/GenBank/DDBJ whole genome shotgun (WGS) entry which is preliminary data.</text>
</comment>
<dbReference type="Gene3D" id="1.10.3210.10">
    <property type="entry name" value="Hypothetical protein af1432"/>
    <property type="match status" value="1"/>
</dbReference>
<evidence type="ECO:0000313" key="2">
    <source>
        <dbReference type="EMBL" id="MBP3951073.1"/>
    </source>
</evidence>
<dbReference type="EMBL" id="JAGKSQ010000003">
    <property type="protein sequence ID" value="MBP3951073.1"/>
    <property type="molecule type" value="Genomic_DNA"/>
</dbReference>
<dbReference type="CDD" id="cd00077">
    <property type="entry name" value="HDc"/>
    <property type="match status" value="1"/>
</dbReference>
<dbReference type="SMART" id="SM00471">
    <property type="entry name" value="HDc"/>
    <property type="match status" value="1"/>
</dbReference>
<evidence type="ECO:0000313" key="3">
    <source>
        <dbReference type="Proteomes" id="UP000678228"/>
    </source>
</evidence>
<name>A0A941AQE1_9BACI</name>
<reference evidence="2" key="1">
    <citation type="submission" date="2021-03" db="EMBL/GenBank/DDBJ databases">
        <title>Bacillus suaedae sp. nov., isolated from Suaeda aralocaspica.</title>
        <authorList>
            <person name="Lei R.F.R."/>
        </authorList>
    </citation>
    <scope>NUCLEOTIDE SEQUENCE</scope>
    <source>
        <strain evidence="2">YZJH907-2</strain>
    </source>
</reference>
<dbReference type="PANTHER" id="PTHR43155">
    <property type="entry name" value="CYCLIC DI-GMP PHOSPHODIESTERASE PA4108-RELATED"/>
    <property type="match status" value="1"/>
</dbReference>
<organism evidence="2 3">
    <name type="scientific">Halalkalibacter suaedae</name>
    <dbReference type="NCBI Taxonomy" id="2822140"/>
    <lineage>
        <taxon>Bacteria</taxon>
        <taxon>Bacillati</taxon>
        <taxon>Bacillota</taxon>
        <taxon>Bacilli</taxon>
        <taxon>Bacillales</taxon>
        <taxon>Bacillaceae</taxon>
        <taxon>Halalkalibacter</taxon>
    </lineage>
</organism>
<dbReference type="Pfam" id="PF13487">
    <property type="entry name" value="HD_5"/>
    <property type="match status" value="1"/>
</dbReference>
<dbReference type="InterPro" id="IPR036594">
    <property type="entry name" value="Meth_synthase_dom"/>
</dbReference>
<dbReference type="Gene3D" id="1.10.1240.10">
    <property type="entry name" value="Methionine synthase domain"/>
    <property type="match status" value="1"/>
</dbReference>
<sequence>MAIIKLLGNLKKGDILSEDIYNKSTLLLRAGTEIDRETVKLLARWKIPAVRILKEGESIEAQPLYSQQKKKREAILFSKEFLDIKHLFYESLKYVVNESRYGYVLHNEEKLLWLEQLFGTIVSNQLILTSLYKLKKHDPYSYYHSFDVFLLGALLADVLGMEHAEEFATGCLIHDIGKLQISKDLLVKSEKLTKTEFEIMQQHTHFGVDWVREHNLPDYFEQMAKSHHERLDGSGYPEGLCDENLSNKVRMLMIVDNYSALTLKRPYRNPIAATKAIQLLLEKQHKFDLHYLIHFIELLNIYPVNSIVKLSNGKTARVKESNRRQPYRPLLEELDGSSTFELPTNLSVTIPRFLKWDHITAEHGTHLSQQEVEWALYLKHLLNGNNEETASLYDELSQGMSQESAFIDIIVKTINEISEQWDNGKLSAGEEHDALLRLLTLLQNKFMKAEVTEV</sequence>
<dbReference type="PANTHER" id="PTHR43155:SF2">
    <property type="entry name" value="CYCLIC DI-GMP PHOSPHODIESTERASE PA4108"/>
    <property type="match status" value="1"/>
</dbReference>
<feature type="domain" description="HD-GYP" evidence="1">
    <location>
        <begin position="115"/>
        <end position="312"/>
    </location>
</feature>
<dbReference type="PROSITE" id="PS51832">
    <property type="entry name" value="HD_GYP"/>
    <property type="match status" value="1"/>
</dbReference>
<accession>A0A941AQE1</accession>
<keyword evidence="3" id="KW-1185">Reference proteome</keyword>